<dbReference type="GO" id="GO:0016989">
    <property type="term" value="F:sigma factor antagonist activity"/>
    <property type="evidence" value="ECO:0007669"/>
    <property type="project" value="TreeGrafter"/>
</dbReference>
<comment type="caution">
    <text evidence="3">The sequence shown here is derived from an EMBL/GenBank/DDBJ whole genome shotgun (WGS) entry which is preliminary data.</text>
</comment>
<name>A0A7K1U7Q5_9BACT</name>
<proteinExistence type="predicted"/>
<dbReference type="RefSeq" id="WP_157307826.1">
    <property type="nucleotide sequence ID" value="NZ_WRXN01000008.1"/>
</dbReference>
<sequence>MDYPKIDLERIDFLITEEIAAVISEDDLAYLHWAISVNETAYRMREEKRAKLCKPEVMAEVQNNYNPEQILQNIPKPHNRALIPEIAAVLLIGIILLYKKPQQTIPLPVSGNTVRLILPGGKEIDLSNTKGTLKTGSVILQTNQKTLTYSDANTLDNRQATLTVPPGKDYRVTLDDGTEVSLNATSRLTFPLHFNGKTRKISINGEAFLKIAAHANQPFIVQLPGSTVYVLGTTFNINSYDTAHIKVSLLQGKVSLQHVQDSIVLQPGQEALITENSITARSFDQDYTLSWLNGIYAFNNSSLNEILQVLPRWFDITLKIENPDLSKKRFTGIIDRNQPLKNSLEALRMTSHFNYAIEGDVVRIW</sequence>
<organism evidence="3 4">
    <name type="scientific">Chitinophaga tropicalis</name>
    <dbReference type="NCBI Taxonomy" id="2683588"/>
    <lineage>
        <taxon>Bacteria</taxon>
        <taxon>Pseudomonadati</taxon>
        <taxon>Bacteroidota</taxon>
        <taxon>Chitinophagia</taxon>
        <taxon>Chitinophagales</taxon>
        <taxon>Chitinophagaceae</taxon>
        <taxon>Chitinophaga</taxon>
    </lineage>
</organism>
<gene>
    <name evidence="3" type="ORF">GO493_19080</name>
</gene>
<evidence type="ECO:0000259" key="2">
    <source>
        <dbReference type="Pfam" id="PF16344"/>
    </source>
</evidence>
<dbReference type="InterPro" id="IPR032508">
    <property type="entry name" value="FecR_C"/>
</dbReference>
<dbReference type="PANTHER" id="PTHR30273">
    <property type="entry name" value="PERIPLASMIC SIGNAL SENSOR AND SIGMA FACTOR ACTIVATOR FECR-RELATED"/>
    <property type="match status" value="1"/>
</dbReference>
<dbReference type="EMBL" id="WRXN01000008">
    <property type="protein sequence ID" value="MVT10383.1"/>
    <property type="molecule type" value="Genomic_DNA"/>
</dbReference>
<dbReference type="PANTHER" id="PTHR30273:SF2">
    <property type="entry name" value="PROTEIN FECR"/>
    <property type="match status" value="1"/>
</dbReference>
<dbReference type="AlphaFoldDB" id="A0A7K1U7Q5"/>
<dbReference type="InterPro" id="IPR012373">
    <property type="entry name" value="Ferrdict_sens_TM"/>
</dbReference>
<protein>
    <submittedName>
        <fullName evidence="3">DUF4974 domain-containing protein</fullName>
    </submittedName>
</protein>
<dbReference type="Gene3D" id="3.55.50.30">
    <property type="match status" value="1"/>
</dbReference>
<evidence type="ECO:0000313" key="3">
    <source>
        <dbReference type="EMBL" id="MVT10383.1"/>
    </source>
</evidence>
<keyword evidence="4" id="KW-1185">Reference proteome</keyword>
<feature type="domain" description="FecR protein" evidence="1">
    <location>
        <begin position="161"/>
        <end position="254"/>
    </location>
</feature>
<dbReference type="Gene3D" id="2.60.120.1440">
    <property type="match status" value="1"/>
</dbReference>
<feature type="domain" description="Protein FecR C-terminal" evidence="2">
    <location>
        <begin position="296"/>
        <end position="363"/>
    </location>
</feature>
<accession>A0A7K1U7Q5</accession>
<reference evidence="3 4" key="1">
    <citation type="submission" date="2019-12" db="EMBL/GenBank/DDBJ databases">
        <title>Chitinophaga sp. strain ysch24 (GDMCC 1.1355), whole genome shotgun sequence.</title>
        <authorList>
            <person name="Zhang X."/>
        </authorList>
    </citation>
    <scope>NUCLEOTIDE SEQUENCE [LARGE SCALE GENOMIC DNA]</scope>
    <source>
        <strain evidence="4">ysch24</strain>
    </source>
</reference>
<dbReference type="Proteomes" id="UP000461730">
    <property type="component" value="Unassembled WGS sequence"/>
</dbReference>
<dbReference type="Pfam" id="PF04773">
    <property type="entry name" value="FecR"/>
    <property type="match status" value="1"/>
</dbReference>
<dbReference type="InterPro" id="IPR006860">
    <property type="entry name" value="FecR"/>
</dbReference>
<evidence type="ECO:0000313" key="4">
    <source>
        <dbReference type="Proteomes" id="UP000461730"/>
    </source>
</evidence>
<dbReference type="Pfam" id="PF16344">
    <property type="entry name" value="FecR_C"/>
    <property type="match status" value="1"/>
</dbReference>
<evidence type="ECO:0000259" key="1">
    <source>
        <dbReference type="Pfam" id="PF04773"/>
    </source>
</evidence>